<comment type="similarity">
    <text evidence="2">Belongs to the GSP F family.</text>
</comment>
<comment type="caution">
    <text evidence="10">The sequence shown here is derived from an EMBL/GenBank/DDBJ whole genome shotgun (WGS) entry which is preliminary data.</text>
</comment>
<evidence type="ECO:0000256" key="7">
    <source>
        <dbReference type="ARBA" id="ARBA00023136"/>
    </source>
</evidence>
<keyword evidence="7 8" id="KW-0472">Membrane</keyword>
<feature type="transmembrane region" description="Helical" evidence="8">
    <location>
        <begin position="172"/>
        <end position="191"/>
    </location>
</feature>
<organism evidence="10 11">
    <name type="scientific">Vibrio ulleungensis</name>
    <dbReference type="NCBI Taxonomy" id="2807619"/>
    <lineage>
        <taxon>Bacteria</taxon>
        <taxon>Pseudomonadati</taxon>
        <taxon>Pseudomonadota</taxon>
        <taxon>Gammaproteobacteria</taxon>
        <taxon>Vibrionales</taxon>
        <taxon>Vibrionaceae</taxon>
        <taxon>Vibrio</taxon>
    </lineage>
</organism>
<dbReference type="InterPro" id="IPR042094">
    <property type="entry name" value="T2SS_GspF_sf"/>
</dbReference>
<dbReference type="EMBL" id="JAFEUM010000005">
    <property type="protein sequence ID" value="MBM7037481.1"/>
    <property type="molecule type" value="Genomic_DNA"/>
</dbReference>
<proteinExistence type="inferred from homology"/>
<feature type="transmembrane region" description="Helical" evidence="8">
    <location>
        <begin position="379"/>
        <end position="400"/>
    </location>
</feature>
<name>A0ABS2HK32_9VIBR</name>
<keyword evidence="4" id="KW-0997">Cell inner membrane</keyword>
<dbReference type="InterPro" id="IPR003004">
    <property type="entry name" value="GspF/PilC"/>
</dbReference>
<evidence type="ECO:0000256" key="8">
    <source>
        <dbReference type="SAM" id="Phobius"/>
    </source>
</evidence>
<accession>A0ABS2HK32</accession>
<evidence type="ECO:0000256" key="1">
    <source>
        <dbReference type="ARBA" id="ARBA00004429"/>
    </source>
</evidence>
<keyword evidence="3" id="KW-1003">Cell membrane</keyword>
<dbReference type="Pfam" id="PF00482">
    <property type="entry name" value="T2SSF"/>
    <property type="match status" value="2"/>
</dbReference>
<feature type="transmembrane region" description="Helical" evidence="8">
    <location>
        <begin position="221"/>
        <end position="245"/>
    </location>
</feature>
<dbReference type="PANTHER" id="PTHR30012:SF7">
    <property type="entry name" value="PROTEIN TRANSPORT PROTEIN HOFC HOMOLOG"/>
    <property type="match status" value="1"/>
</dbReference>
<keyword evidence="6 8" id="KW-1133">Transmembrane helix</keyword>
<dbReference type="Gene3D" id="1.20.81.30">
    <property type="entry name" value="Type II secretion system (T2SS), domain F"/>
    <property type="match status" value="2"/>
</dbReference>
<keyword evidence="5 8" id="KW-0812">Transmembrane</keyword>
<dbReference type="InterPro" id="IPR018076">
    <property type="entry name" value="T2SS_GspF_dom"/>
</dbReference>
<evidence type="ECO:0000256" key="4">
    <source>
        <dbReference type="ARBA" id="ARBA00022519"/>
    </source>
</evidence>
<dbReference type="Proteomes" id="UP000809621">
    <property type="component" value="Unassembled WGS sequence"/>
</dbReference>
<reference evidence="10 11" key="1">
    <citation type="submission" date="2021-02" db="EMBL/GenBank/DDBJ databases">
        <authorList>
            <person name="Park J.-S."/>
        </authorList>
    </citation>
    <scope>NUCLEOTIDE SEQUENCE [LARGE SCALE GENOMIC DNA]</scope>
    <source>
        <strain evidence="10 11">188UL20-2</strain>
    </source>
</reference>
<evidence type="ECO:0000256" key="6">
    <source>
        <dbReference type="ARBA" id="ARBA00022989"/>
    </source>
</evidence>
<dbReference type="PRINTS" id="PR00812">
    <property type="entry name" value="BCTERIALGSPF"/>
</dbReference>
<feature type="domain" description="Type II secretion system protein GspF" evidence="9">
    <location>
        <begin position="278"/>
        <end position="399"/>
    </location>
</feature>
<evidence type="ECO:0000256" key="3">
    <source>
        <dbReference type="ARBA" id="ARBA00022475"/>
    </source>
</evidence>
<evidence type="ECO:0000313" key="11">
    <source>
        <dbReference type="Proteomes" id="UP000809621"/>
    </source>
</evidence>
<keyword evidence="11" id="KW-1185">Reference proteome</keyword>
<evidence type="ECO:0000259" key="9">
    <source>
        <dbReference type="Pfam" id="PF00482"/>
    </source>
</evidence>
<feature type="domain" description="Type II secretion system protein GspF" evidence="9">
    <location>
        <begin position="73"/>
        <end position="196"/>
    </location>
</feature>
<dbReference type="PANTHER" id="PTHR30012">
    <property type="entry name" value="GENERAL SECRETION PATHWAY PROTEIN"/>
    <property type="match status" value="1"/>
</dbReference>
<evidence type="ECO:0000256" key="5">
    <source>
        <dbReference type="ARBA" id="ARBA00022692"/>
    </source>
</evidence>
<gene>
    <name evidence="10" type="ORF">JQC93_13785</name>
</gene>
<evidence type="ECO:0000313" key="10">
    <source>
        <dbReference type="EMBL" id="MBM7037481.1"/>
    </source>
</evidence>
<sequence>MPIDSFQPTIFCIHYRARDAKRRVRTGRFYALSMSDAQHQFSHMGLTPLRVKSRVYQPNVFQSTFTVKQLNEFSTQLATLLASSISLEQSLNIMRKGSSNAAQQRVLCKILLAITSGLSLSDSLRMADKKFDGFYANLVQIAEAHGDLAGCFNDLATLQQKSQRLKKRVTKMLIYPALVTVVAMIVCYLMLTQVIPEFEQMFISLGGSLPLFTQYVLTLSYWLQAHSLTIVLWLLSLLGSLSWIYQRNGLGRLLMHKYALAIPLVGDTLKQLAWCRICQTLAITLAAGMPLLHCLACAKASCTNDYIKQKITLTCSLLESGNTLSQSLHDSELFDQTRQQLLSIGEQSGQLEKMLIHGSEQLTQSIDSKVDHLSQLIEPVMIVTLGSIVGSLVIAMYLPIFELMNHLG</sequence>
<comment type="subcellular location">
    <subcellularLocation>
        <location evidence="1">Cell inner membrane</location>
        <topology evidence="1">Multi-pass membrane protein</topology>
    </subcellularLocation>
</comment>
<evidence type="ECO:0000256" key="2">
    <source>
        <dbReference type="ARBA" id="ARBA00005745"/>
    </source>
</evidence>
<dbReference type="RefSeq" id="WP_205159002.1">
    <property type="nucleotide sequence ID" value="NZ_JAFEUM010000005.1"/>
</dbReference>
<protein>
    <submittedName>
        <fullName evidence="10">Type II secretion system F family protein</fullName>
    </submittedName>
</protein>